<proteinExistence type="inferred from homology"/>
<dbReference type="InterPro" id="IPR020904">
    <property type="entry name" value="Sc_DH/Rdtase_CS"/>
</dbReference>
<comment type="similarity">
    <text evidence="1">Belongs to the short-chain dehydrogenases/reductases (SDR) family.</text>
</comment>
<keyword evidence="4" id="KW-1185">Reference proteome</keyword>
<reference evidence="3 4" key="1">
    <citation type="journal article" date="2019" name="Int. J. Syst. Evol. Microbiol.">
        <title>The Global Catalogue of Microorganisms (GCM) 10K type strain sequencing project: providing services to taxonomists for standard genome sequencing and annotation.</title>
        <authorList>
            <consortium name="The Broad Institute Genomics Platform"/>
            <consortium name="The Broad Institute Genome Sequencing Center for Infectious Disease"/>
            <person name="Wu L."/>
            <person name="Ma J."/>
        </authorList>
    </citation>
    <scope>NUCLEOTIDE SEQUENCE [LARGE SCALE GENOMIC DNA]</scope>
    <source>
        <strain evidence="3 4">JCM 14942</strain>
    </source>
</reference>
<dbReference type="PANTHER" id="PTHR24320:SF148">
    <property type="entry name" value="NAD(P)-BINDING ROSSMANN-FOLD SUPERFAMILY PROTEIN"/>
    <property type="match status" value="1"/>
</dbReference>
<dbReference type="Pfam" id="PF00106">
    <property type="entry name" value="adh_short"/>
    <property type="match status" value="1"/>
</dbReference>
<evidence type="ECO:0000256" key="2">
    <source>
        <dbReference type="ARBA" id="ARBA00023002"/>
    </source>
</evidence>
<dbReference type="PANTHER" id="PTHR24320">
    <property type="entry name" value="RETINOL DEHYDROGENASE"/>
    <property type="match status" value="1"/>
</dbReference>
<evidence type="ECO:0000313" key="3">
    <source>
        <dbReference type="EMBL" id="GAA1518737.1"/>
    </source>
</evidence>
<gene>
    <name evidence="3" type="ORF">GCM10009788_23480</name>
</gene>
<dbReference type="SUPFAM" id="SSF51735">
    <property type="entry name" value="NAD(P)-binding Rossmann-fold domains"/>
    <property type="match status" value="1"/>
</dbReference>
<dbReference type="InterPro" id="IPR002347">
    <property type="entry name" value="SDR_fam"/>
</dbReference>
<sequence>MAQRWQRFGFDSTVDDVVAGVDLTGRRAVVTGATSGIGVETARALALAGAEVTLAVRRPDAARDVARAITEAVPGARLDVARLDLADLATVRAFAASYDAPLDVLVNNAGIMALPRLERTSYGWELQLATNFLGHHALVAGLSDRLREGARVVCLSSAAHLRSPVVHDDLHFRFRPYDPWLAYGQSKTADILLAVETRRRLGDRGVRAFAVHPGIIHTELQRHIDWDTTDLPLKSPAQGASTSVLVATAPELAEGPVADLPVYWQDCAPAPVVSSRPRDYSGGVAPYALDAEAASRLAEIADRVLADL</sequence>
<keyword evidence="2" id="KW-0560">Oxidoreductase</keyword>
<comment type="caution">
    <text evidence="3">The sequence shown here is derived from an EMBL/GenBank/DDBJ whole genome shotgun (WGS) entry which is preliminary data.</text>
</comment>
<evidence type="ECO:0000256" key="1">
    <source>
        <dbReference type="ARBA" id="ARBA00006484"/>
    </source>
</evidence>
<evidence type="ECO:0000313" key="4">
    <source>
        <dbReference type="Proteomes" id="UP001500842"/>
    </source>
</evidence>
<protein>
    <submittedName>
        <fullName evidence="3">SDR family NAD(P)-dependent oxidoreductase</fullName>
    </submittedName>
</protein>
<dbReference type="InterPro" id="IPR036291">
    <property type="entry name" value="NAD(P)-bd_dom_sf"/>
</dbReference>
<organism evidence="3 4">
    <name type="scientific">Nocardioides humi</name>
    <dbReference type="NCBI Taxonomy" id="449461"/>
    <lineage>
        <taxon>Bacteria</taxon>
        <taxon>Bacillati</taxon>
        <taxon>Actinomycetota</taxon>
        <taxon>Actinomycetes</taxon>
        <taxon>Propionibacteriales</taxon>
        <taxon>Nocardioidaceae</taxon>
        <taxon>Nocardioides</taxon>
    </lineage>
</organism>
<dbReference type="Proteomes" id="UP001500842">
    <property type="component" value="Unassembled WGS sequence"/>
</dbReference>
<dbReference type="PROSITE" id="PS00061">
    <property type="entry name" value="ADH_SHORT"/>
    <property type="match status" value="1"/>
</dbReference>
<dbReference type="Gene3D" id="3.40.50.720">
    <property type="entry name" value="NAD(P)-binding Rossmann-like Domain"/>
    <property type="match status" value="1"/>
</dbReference>
<name>A0ABN2AGC8_9ACTN</name>
<dbReference type="PRINTS" id="PR00081">
    <property type="entry name" value="GDHRDH"/>
</dbReference>
<dbReference type="RefSeq" id="WP_141005733.1">
    <property type="nucleotide sequence ID" value="NZ_BAAAOR010000016.1"/>
</dbReference>
<dbReference type="EMBL" id="BAAAOR010000016">
    <property type="protein sequence ID" value="GAA1518737.1"/>
    <property type="molecule type" value="Genomic_DNA"/>
</dbReference>
<accession>A0ABN2AGC8</accession>